<gene>
    <name evidence="3" type="ORF">C1I98_07715</name>
</gene>
<dbReference type="PANTHER" id="PTHR43767">
    <property type="entry name" value="LONG-CHAIN-FATTY-ACID--COA LIGASE"/>
    <property type="match status" value="1"/>
</dbReference>
<feature type="domain" description="AMP-binding enzyme C-terminal" evidence="2">
    <location>
        <begin position="466"/>
        <end position="541"/>
    </location>
</feature>
<dbReference type="PANTHER" id="PTHR43767:SF1">
    <property type="entry name" value="NONRIBOSOMAL PEPTIDE SYNTHASE PES1 (EUROFUNG)-RELATED"/>
    <property type="match status" value="1"/>
</dbReference>
<dbReference type="Pfam" id="PF00501">
    <property type="entry name" value="AMP-binding"/>
    <property type="match status" value="1"/>
</dbReference>
<protein>
    <submittedName>
        <fullName evidence="3">Long-chain fatty acid--CoA ligase</fullName>
    </submittedName>
</protein>
<dbReference type="PROSITE" id="PS00455">
    <property type="entry name" value="AMP_BINDING"/>
    <property type="match status" value="1"/>
</dbReference>
<dbReference type="EMBL" id="POUA01000038">
    <property type="protein sequence ID" value="PZG52018.1"/>
    <property type="molecule type" value="Genomic_DNA"/>
</dbReference>
<dbReference type="InterPro" id="IPR020845">
    <property type="entry name" value="AMP-binding_CS"/>
</dbReference>
<name>A0A2W2HQG2_9ACTN</name>
<dbReference type="InterPro" id="IPR000873">
    <property type="entry name" value="AMP-dep_synth/lig_dom"/>
</dbReference>
<dbReference type="Pfam" id="PF13193">
    <property type="entry name" value="AMP-binding_C"/>
    <property type="match status" value="1"/>
</dbReference>
<dbReference type="Gene3D" id="3.40.50.12780">
    <property type="entry name" value="N-terminal domain of ligase-like"/>
    <property type="match status" value="1"/>
</dbReference>
<dbReference type="NCBIfam" id="NF005714">
    <property type="entry name" value="PRK07529.1"/>
    <property type="match status" value="1"/>
</dbReference>
<evidence type="ECO:0000259" key="2">
    <source>
        <dbReference type="Pfam" id="PF13193"/>
    </source>
</evidence>
<keyword evidence="3" id="KW-0436">Ligase</keyword>
<dbReference type="InterPro" id="IPR042099">
    <property type="entry name" value="ANL_N_sf"/>
</dbReference>
<accession>A0A2W2HQG2</accession>
<evidence type="ECO:0000259" key="1">
    <source>
        <dbReference type="Pfam" id="PF00501"/>
    </source>
</evidence>
<keyword evidence="4" id="KW-1185">Reference proteome</keyword>
<dbReference type="Gene3D" id="3.30.300.30">
    <property type="match status" value="1"/>
</dbReference>
<proteinExistence type="predicted"/>
<dbReference type="GO" id="GO:0016878">
    <property type="term" value="F:acid-thiol ligase activity"/>
    <property type="evidence" value="ECO:0007669"/>
    <property type="project" value="UniProtKB-ARBA"/>
</dbReference>
<dbReference type="AlphaFoldDB" id="A0A2W2HQG2"/>
<sequence>MIDRPLVLVPEDLAAVEAVPLAARDLPASTYELLVRSAAAYGGSPALHLIAEGGGSWRLPRTWTFADLLGHVHRAANLYHAFGLRPGGVVGLLAPNTGGAYAALLGAQAIGVAAPVNPLLGEDHLAGLLELAGAEILVAAGPELAPAVWEKAVRLTERLPRVRALLALGGDFEARAAEQPADALTFGYRPGPEDVAAYFHTGGTTGVPRIAPHTHLNEVYTAWAMGCTGAFLEGAVVLGGLPLFHVNALHVTGLAPTMHGTPVVSLGPLGFRDPELMPDFWRIVDHYQVTSFSAVPTVYQALPPVPEDAVPSSLRAGVVGAAPLPRGVREAFESTAKVPLVEGYGLTEGTCATSVMPVFGRRAGSVGLRLAYQRVKAVKVDDAGRPVADCEPGEPGVLAIEGPNVFPGYLRPGPHGAAPDPTGIVFDGWLLTGDLGHVDADGYVHLAGRAKDLIIRGGHNISPEPVEEALLAHPDVTAAAVVGRPDAHAGEVPVAYVTLTPGAATAVEDLLAWAAGRAPEPAAAPKAVYVVESLPVTAVGKVFKPALREDAVRRVVLALLGRAGIGGTVETVTRDGVPHADITVTGDAASLVPELRRHTFTHTLRGAHE</sequence>
<dbReference type="InterPro" id="IPR045851">
    <property type="entry name" value="AMP-bd_C_sf"/>
</dbReference>
<organism evidence="3 4">
    <name type="scientific">Spongiactinospora gelatinilytica</name>
    <dbReference type="NCBI Taxonomy" id="2666298"/>
    <lineage>
        <taxon>Bacteria</taxon>
        <taxon>Bacillati</taxon>
        <taxon>Actinomycetota</taxon>
        <taxon>Actinomycetes</taxon>
        <taxon>Streptosporangiales</taxon>
        <taxon>Streptosporangiaceae</taxon>
        <taxon>Spongiactinospora</taxon>
    </lineage>
</organism>
<comment type="caution">
    <text evidence="3">The sequence shown here is derived from an EMBL/GenBank/DDBJ whole genome shotgun (WGS) entry which is preliminary data.</text>
</comment>
<dbReference type="InterPro" id="IPR050237">
    <property type="entry name" value="ATP-dep_AMP-bd_enzyme"/>
</dbReference>
<dbReference type="SUPFAM" id="SSF56801">
    <property type="entry name" value="Acetyl-CoA synthetase-like"/>
    <property type="match status" value="1"/>
</dbReference>
<feature type="domain" description="AMP-dependent synthetase/ligase" evidence="1">
    <location>
        <begin position="37"/>
        <end position="410"/>
    </location>
</feature>
<dbReference type="RefSeq" id="WP_111166385.1">
    <property type="nucleotide sequence ID" value="NZ_POUA01000038.1"/>
</dbReference>
<evidence type="ECO:0000313" key="4">
    <source>
        <dbReference type="Proteomes" id="UP000248544"/>
    </source>
</evidence>
<dbReference type="InterPro" id="IPR025110">
    <property type="entry name" value="AMP-bd_C"/>
</dbReference>
<evidence type="ECO:0000313" key="3">
    <source>
        <dbReference type="EMBL" id="PZG52018.1"/>
    </source>
</evidence>
<reference evidence="3 4" key="1">
    <citation type="submission" date="2018-01" db="EMBL/GenBank/DDBJ databases">
        <title>Draft genome sequence of Sphaerisporangium sp. 7K107.</title>
        <authorList>
            <person name="Sahin N."/>
            <person name="Saygin H."/>
            <person name="Ay H."/>
        </authorList>
    </citation>
    <scope>NUCLEOTIDE SEQUENCE [LARGE SCALE GENOMIC DNA]</scope>
    <source>
        <strain evidence="3 4">7K107</strain>
    </source>
</reference>
<dbReference type="Proteomes" id="UP000248544">
    <property type="component" value="Unassembled WGS sequence"/>
</dbReference>